<evidence type="ECO:0000313" key="1">
    <source>
        <dbReference type="EMBL" id="PSC03724.1"/>
    </source>
</evidence>
<keyword evidence="2" id="KW-1185">Reference proteome</keyword>
<proteinExistence type="predicted"/>
<dbReference type="AlphaFoldDB" id="A0A2T1HPZ7"/>
<dbReference type="Proteomes" id="UP000239772">
    <property type="component" value="Unassembled WGS sequence"/>
</dbReference>
<sequence length="309" mass="34249">MKGDVALALQPLHLAQAICEIDPARGGVIILRGAQHLAPALACRRDITVAPIEDRHRVLRMLKACHDPFTAIHATPWNRTALRLERAALASGGKVTLVEDGIGCYRKAGSWTAEGLLRRAVHRVVDGGRYAPHVAMRTQERNVRLVSLWPEMAAASPRPEPLDPRPFQAVLPELSKPLAALAVYRGLPVYFDTNDVDSGWLTLEQKLAILKDILPRQRMVYFRHPYQRDSLAEHFDNLIDLTDQAKGWNEMAAYVIGAERMYSTFSSAALGLRRMFGVSIAHTTLHAQFLERTGAAGYEIGPDIARVIA</sequence>
<organism evidence="1 2">
    <name type="scientific">Alsobacter soli</name>
    <dbReference type="NCBI Taxonomy" id="2109933"/>
    <lineage>
        <taxon>Bacteria</taxon>
        <taxon>Pseudomonadati</taxon>
        <taxon>Pseudomonadota</taxon>
        <taxon>Alphaproteobacteria</taxon>
        <taxon>Hyphomicrobiales</taxon>
        <taxon>Alsobacteraceae</taxon>
        <taxon>Alsobacter</taxon>
    </lineage>
</organism>
<dbReference type="EMBL" id="PVZS01000021">
    <property type="protein sequence ID" value="PSC03724.1"/>
    <property type="molecule type" value="Genomic_DNA"/>
</dbReference>
<protein>
    <submittedName>
        <fullName evidence="1">Uncharacterized protein</fullName>
    </submittedName>
</protein>
<reference evidence="2" key="1">
    <citation type="submission" date="2018-03" db="EMBL/GenBank/DDBJ databases">
        <authorList>
            <person name="Sun L."/>
            <person name="Liu H."/>
            <person name="Chen W."/>
            <person name="Huang K."/>
            <person name="Liu W."/>
            <person name="Gao X."/>
        </authorList>
    </citation>
    <scope>NUCLEOTIDE SEQUENCE [LARGE SCALE GENOMIC DNA]</scope>
    <source>
        <strain evidence="2">SH9</strain>
    </source>
</reference>
<comment type="caution">
    <text evidence="1">The sequence shown here is derived from an EMBL/GenBank/DDBJ whole genome shotgun (WGS) entry which is preliminary data.</text>
</comment>
<evidence type="ECO:0000313" key="2">
    <source>
        <dbReference type="Proteomes" id="UP000239772"/>
    </source>
</evidence>
<dbReference type="RefSeq" id="WP_106338293.1">
    <property type="nucleotide sequence ID" value="NZ_PVZS01000021.1"/>
</dbReference>
<name>A0A2T1HPZ7_9HYPH</name>
<gene>
    <name evidence="1" type="ORF">SLNSH_17420</name>
</gene>
<accession>A0A2T1HPZ7</accession>